<dbReference type="Gene3D" id="3.40.430.10">
    <property type="entry name" value="Dihydrofolate Reductase, subunit A"/>
    <property type="match status" value="1"/>
</dbReference>
<gene>
    <name evidence="2" type="ORF">EV646_101144</name>
</gene>
<dbReference type="InterPro" id="IPR024072">
    <property type="entry name" value="DHFR-like_dom_sf"/>
</dbReference>
<keyword evidence="3" id="KW-1185">Reference proteome</keyword>
<reference evidence="2 3" key="1">
    <citation type="journal article" date="2015" name="Stand. Genomic Sci.">
        <title>Genomic Encyclopedia of Bacterial and Archaeal Type Strains, Phase III: the genomes of soil and plant-associated and newly described type strains.</title>
        <authorList>
            <person name="Whitman W.B."/>
            <person name="Woyke T."/>
            <person name="Klenk H.P."/>
            <person name="Zhou Y."/>
            <person name="Lilburn T.G."/>
            <person name="Beck B.J."/>
            <person name="De Vos P."/>
            <person name="Vandamme P."/>
            <person name="Eisen J.A."/>
            <person name="Garrity G."/>
            <person name="Hugenholtz P."/>
            <person name="Kyrpides N.C."/>
        </authorList>
    </citation>
    <scope>NUCLEOTIDE SEQUENCE [LARGE SCALE GENOMIC DNA]</scope>
    <source>
        <strain evidence="2 3">VKM Ac-2541</strain>
    </source>
</reference>
<organism evidence="2 3">
    <name type="scientific">Kribbella antiqua</name>
    <dbReference type="NCBI Taxonomy" id="2512217"/>
    <lineage>
        <taxon>Bacteria</taxon>
        <taxon>Bacillati</taxon>
        <taxon>Actinomycetota</taxon>
        <taxon>Actinomycetes</taxon>
        <taxon>Propionibacteriales</taxon>
        <taxon>Kribbellaceae</taxon>
        <taxon>Kribbella</taxon>
    </lineage>
</organism>
<comment type="caution">
    <text evidence="2">The sequence shown here is derived from an EMBL/GenBank/DDBJ whole genome shotgun (WGS) entry which is preliminary data.</text>
</comment>
<dbReference type="PANTHER" id="PTHR38011:SF12">
    <property type="entry name" value="BIFUNCTIONAL DEAMINASE-REDUCTASE DOMAIN PROTEIN"/>
    <property type="match status" value="1"/>
</dbReference>
<accession>A0A4R2IYW0</accession>
<dbReference type="RefSeq" id="WP_132142829.1">
    <property type="nucleotide sequence ID" value="NZ_SLWR01000001.1"/>
</dbReference>
<evidence type="ECO:0000313" key="2">
    <source>
        <dbReference type="EMBL" id="TCO51161.1"/>
    </source>
</evidence>
<dbReference type="InterPro" id="IPR050765">
    <property type="entry name" value="Riboflavin_Biosynth_HTPR"/>
</dbReference>
<dbReference type="InterPro" id="IPR002734">
    <property type="entry name" value="RibDG_C"/>
</dbReference>
<evidence type="ECO:0000313" key="3">
    <source>
        <dbReference type="Proteomes" id="UP000295573"/>
    </source>
</evidence>
<dbReference type="PANTHER" id="PTHR38011">
    <property type="entry name" value="DIHYDROFOLATE REDUCTASE FAMILY PROTEIN (AFU_ORTHOLOGUE AFUA_8G06820)"/>
    <property type="match status" value="1"/>
</dbReference>
<dbReference type="OrthoDB" id="3820697at2"/>
<dbReference type="AlphaFoldDB" id="A0A4R2IYW0"/>
<dbReference type="GO" id="GO:0008703">
    <property type="term" value="F:5-amino-6-(5-phosphoribosylamino)uracil reductase activity"/>
    <property type="evidence" value="ECO:0007669"/>
    <property type="project" value="InterPro"/>
</dbReference>
<feature type="domain" description="Bacterial bifunctional deaminase-reductase C-terminal" evidence="1">
    <location>
        <begin position="5"/>
        <end position="161"/>
    </location>
</feature>
<dbReference type="Proteomes" id="UP000295573">
    <property type="component" value="Unassembled WGS sequence"/>
</dbReference>
<name>A0A4R2IYW0_9ACTN</name>
<sequence>MGHTVLFMSMSLDGFIAGLDDDRSQPFGAGGERLFAWDASDDSARVHAEYDATGAVLAGRRTYDLVDGWGGDHHGVPVVIVTHAAPAKVPDGPSSFTFVTDGIARAVALAKEAAVGKDVLVHGADIAQQLLRAGLLDEIQLHLMPVLLGQGRPLFGTTPVELTILRVVDTPAATHIRYRVSR</sequence>
<proteinExistence type="predicted"/>
<dbReference type="SUPFAM" id="SSF53597">
    <property type="entry name" value="Dihydrofolate reductase-like"/>
    <property type="match status" value="1"/>
</dbReference>
<evidence type="ECO:0000259" key="1">
    <source>
        <dbReference type="Pfam" id="PF01872"/>
    </source>
</evidence>
<dbReference type="GO" id="GO:0009231">
    <property type="term" value="P:riboflavin biosynthetic process"/>
    <property type="evidence" value="ECO:0007669"/>
    <property type="project" value="InterPro"/>
</dbReference>
<dbReference type="Pfam" id="PF01872">
    <property type="entry name" value="RibD_C"/>
    <property type="match status" value="1"/>
</dbReference>
<dbReference type="EMBL" id="SLWR01000001">
    <property type="protein sequence ID" value="TCO51161.1"/>
    <property type="molecule type" value="Genomic_DNA"/>
</dbReference>
<protein>
    <submittedName>
        <fullName evidence="2">Dihydrofolate reductase</fullName>
    </submittedName>
</protein>